<sequence>MKIGIASDHRGYQMKTKIVKYLQKKHYEVIDYGTKDGKESVDYPDFAFALGEAVRDHIVEYGIAICGSGIGISIACNKVEGVRCAHVSTIKETKMTRIDNDANVIAISGAMSSFKALDIVDVFLKTPFSNGERHVRRIQKITDYERRHHRDA</sequence>
<protein>
    <submittedName>
        <fullName evidence="2">RpiB/LacA/LacB family sugar-phosphate isomerase</fullName>
    </submittedName>
</protein>
<proteinExistence type="inferred from homology"/>
<organism evidence="2 3">
    <name type="scientific">Candidatus Faecenecus gallistercoris</name>
    <dbReference type="NCBI Taxonomy" id="2840793"/>
    <lineage>
        <taxon>Bacteria</taxon>
        <taxon>Bacillati</taxon>
        <taxon>Bacillota</taxon>
        <taxon>Bacillota incertae sedis</taxon>
        <taxon>Candidatus Faecenecus</taxon>
    </lineage>
</organism>
<dbReference type="Gene3D" id="3.40.1400.10">
    <property type="entry name" value="Sugar-phosphate isomerase, RpiB/LacA/LacB"/>
    <property type="match status" value="1"/>
</dbReference>
<dbReference type="GO" id="GO:0019316">
    <property type="term" value="P:D-allose catabolic process"/>
    <property type="evidence" value="ECO:0007669"/>
    <property type="project" value="TreeGrafter"/>
</dbReference>
<dbReference type="InterPro" id="IPR036569">
    <property type="entry name" value="RpiB_LacA_LacB_sf"/>
</dbReference>
<dbReference type="NCBIfam" id="TIGR00689">
    <property type="entry name" value="rpiB_lacA_lacB"/>
    <property type="match status" value="1"/>
</dbReference>
<comment type="similarity">
    <text evidence="1">Belongs to the LacAB/RpiB family.</text>
</comment>
<dbReference type="PANTHER" id="PTHR30345">
    <property type="entry name" value="RIBOSE-5-PHOSPHATE ISOMERASE B"/>
    <property type="match status" value="1"/>
</dbReference>
<accession>A0A9D0YYF4</accession>
<reference evidence="2" key="2">
    <citation type="journal article" date="2021" name="PeerJ">
        <title>Extensive microbial diversity within the chicken gut microbiome revealed by metagenomics and culture.</title>
        <authorList>
            <person name="Gilroy R."/>
            <person name="Ravi A."/>
            <person name="Getino M."/>
            <person name="Pursley I."/>
            <person name="Horton D.L."/>
            <person name="Alikhan N.F."/>
            <person name="Baker D."/>
            <person name="Gharbi K."/>
            <person name="Hall N."/>
            <person name="Watson M."/>
            <person name="Adriaenssens E.M."/>
            <person name="Foster-Nyarko E."/>
            <person name="Jarju S."/>
            <person name="Secka A."/>
            <person name="Antonio M."/>
            <person name="Oren A."/>
            <person name="Chaudhuri R.R."/>
            <person name="La Ragione R."/>
            <person name="Hildebrand F."/>
            <person name="Pallen M.J."/>
        </authorList>
    </citation>
    <scope>NUCLEOTIDE SEQUENCE</scope>
    <source>
        <strain evidence="2">CHK165-10780</strain>
    </source>
</reference>
<dbReference type="Pfam" id="PF02502">
    <property type="entry name" value="LacAB_rpiB"/>
    <property type="match status" value="1"/>
</dbReference>
<evidence type="ECO:0000313" key="3">
    <source>
        <dbReference type="Proteomes" id="UP000886725"/>
    </source>
</evidence>
<dbReference type="EMBL" id="DVFU01000031">
    <property type="protein sequence ID" value="HIQ64397.1"/>
    <property type="molecule type" value="Genomic_DNA"/>
</dbReference>
<dbReference type="NCBIfam" id="NF004051">
    <property type="entry name" value="PRK05571.1"/>
    <property type="match status" value="1"/>
</dbReference>
<dbReference type="InterPro" id="IPR003500">
    <property type="entry name" value="RpiB_LacA_LacB"/>
</dbReference>
<dbReference type="SUPFAM" id="SSF89623">
    <property type="entry name" value="Ribose/Galactose isomerase RpiB/AlsB"/>
    <property type="match status" value="1"/>
</dbReference>
<name>A0A9D0YYF4_9FIRM</name>
<dbReference type="GO" id="GO:0009052">
    <property type="term" value="P:pentose-phosphate shunt, non-oxidative branch"/>
    <property type="evidence" value="ECO:0007669"/>
    <property type="project" value="TreeGrafter"/>
</dbReference>
<dbReference type="GO" id="GO:0004751">
    <property type="term" value="F:ribose-5-phosphate isomerase activity"/>
    <property type="evidence" value="ECO:0007669"/>
    <property type="project" value="TreeGrafter"/>
</dbReference>
<comment type="caution">
    <text evidence="2">The sequence shown here is derived from an EMBL/GenBank/DDBJ whole genome shotgun (WGS) entry which is preliminary data.</text>
</comment>
<dbReference type="PANTHER" id="PTHR30345:SF0">
    <property type="entry name" value="DNA DAMAGE-REPAIR_TOLERATION PROTEIN DRT102"/>
    <property type="match status" value="1"/>
</dbReference>
<gene>
    <name evidence="2" type="ORF">IAC85_01520</name>
</gene>
<dbReference type="AlphaFoldDB" id="A0A9D0YYF4"/>
<dbReference type="Proteomes" id="UP000886725">
    <property type="component" value="Unassembled WGS sequence"/>
</dbReference>
<keyword evidence="2" id="KW-0413">Isomerase</keyword>
<evidence type="ECO:0000313" key="2">
    <source>
        <dbReference type="EMBL" id="HIQ64397.1"/>
    </source>
</evidence>
<dbReference type="PIRSF" id="PIRSF005384">
    <property type="entry name" value="RpiB_LacA_B"/>
    <property type="match status" value="1"/>
</dbReference>
<reference evidence="2" key="1">
    <citation type="submission" date="2020-10" db="EMBL/GenBank/DDBJ databases">
        <authorList>
            <person name="Gilroy R."/>
        </authorList>
    </citation>
    <scope>NUCLEOTIDE SEQUENCE</scope>
    <source>
        <strain evidence="2">CHK165-10780</strain>
    </source>
</reference>
<evidence type="ECO:0000256" key="1">
    <source>
        <dbReference type="ARBA" id="ARBA00008754"/>
    </source>
</evidence>